<reference evidence="2 3" key="1">
    <citation type="submission" date="2015-01" db="EMBL/GenBank/DDBJ databases">
        <title>The Genome Sequence of Exophiala oligosperma CBS72588.</title>
        <authorList>
            <consortium name="The Broad Institute Genomics Platform"/>
            <person name="Cuomo C."/>
            <person name="de Hoog S."/>
            <person name="Gorbushina A."/>
            <person name="Stielow B."/>
            <person name="Teixiera M."/>
            <person name="Abouelleil A."/>
            <person name="Chapman S.B."/>
            <person name="Priest M."/>
            <person name="Young S.K."/>
            <person name="Wortman J."/>
            <person name="Nusbaum C."/>
            <person name="Birren B."/>
        </authorList>
    </citation>
    <scope>NUCLEOTIDE SEQUENCE [LARGE SCALE GENOMIC DNA]</scope>
    <source>
        <strain evidence="2 3">CBS 72588</strain>
    </source>
</reference>
<gene>
    <name evidence="2" type="ORF">PV06_00033</name>
</gene>
<dbReference type="Proteomes" id="UP000053342">
    <property type="component" value="Unassembled WGS sequence"/>
</dbReference>
<dbReference type="EMBL" id="KN847332">
    <property type="protein sequence ID" value="KIW47330.1"/>
    <property type="molecule type" value="Genomic_DNA"/>
</dbReference>
<keyword evidence="3" id="KW-1185">Reference proteome</keyword>
<evidence type="ECO:0000313" key="3">
    <source>
        <dbReference type="Proteomes" id="UP000053342"/>
    </source>
</evidence>
<protein>
    <submittedName>
        <fullName evidence="2">Uncharacterized protein</fullName>
    </submittedName>
</protein>
<dbReference type="STRING" id="215243.A0A0D2DXG1"/>
<dbReference type="RefSeq" id="XP_016267546.1">
    <property type="nucleotide sequence ID" value="XM_016400493.1"/>
</dbReference>
<dbReference type="AlphaFoldDB" id="A0A0D2DXG1"/>
<evidence type="ECO:0000313" key="2">
    <source>
        <dbReference type="EMBL" id="KIW47330.1"/>
    </source>
</evidence>
<dbReference type="OrthoDB" id="2306919at2759"/>
<proteinExistence type="predicted"/>
<feature type="compositionally biased region" description="Acidic residues" evidence="1">
    <location>
        <begin position="122"/>
        <end position="136"/>
    </location>
</feature>
<sequence length="242" mass="27164">MGESTSPSSYKSTLTSLLPPSRAHVPLSLPVSPAKPHIPADSISSLRLHPVLEAGLHLLNRDLPSAHFLLRHMQAKPAWEAMYLHGILHRIEGDIENARAWYEDVKDEEVFEFVWRRRTTEDEDELGDVDDEDETSNDYSTSPYESSRTFLSQVESYKNSILSSSVSTTNTTTTNNVDNIDSIKDIITQKSLGEFQRFMTFCEGKFGTSPVSDASSIWVSMSDKNKEQAANMITGGEGWREF</sequence>
<accession>A0A0D2DXG1</accession>
<name>A0A0D2DXG1_9EURO</name>
<organism evidence="2 3">
    <name type="scientific">Exophiala oligosperma</name>
    <dbReference type="NCBI Taxonomy" id="215243"/>
    <lineage>
        <taxon>Eukaryota</taxon>
        <taxon>Fungi</taxon>
        <taxon>Dikarya</taxon>
        <taxon>Ascomycota</taxon>
        <taxon>Pezizomycotina</taxon>
        <taxon>Eurotiomycetes</taxon>
        <taxon>Chaetothyriomycetidae</taxon>
        <taxon>Chaetothyriales</taxon>
        <taxon>Herpotrichiellaceae</taxon>
        <taxon>Exophiala</taxon>
    </lineage>
</organism>
<dbReference type="VEuPathDB" id="FungiDB:PV06_00033"/>
<dbReference type="GeneID" id="27352107"/>
<feature type="region of interest" description="Disordered" evidence="1">
    <location>
        <begin position="122"/>
        <end position="144"/>
    </location>
</feature>
<evidence type="ECO:0000256" key="1">
    <source>
        <dbReference type="SAM" id="MobiDB-lite"/>
    </source>
</evidence>
<dbReference type="HOGENOM" id="CLU_058257_0_0_1"/>